<evidence type="ECO:0000259" key="10">
    <source>
        <dbReference type="Pfam" id="PF00724"/>
    </source>
</evidence>
<dbReference type="PANTHER" id="PTHR42917:SF2">
    <property type="entry name" value="2,4-DIENOYL-COA REDUCTASE [(2E)-ENOYL-COA-PRODUCING]"/>
    <property type="match status" value="1"/>
</dbReference>
<comment type="similarity">
    <text evidence="3">In the N-terminal section; belongs to the NADH:flavin oxidoreductase/NADH oxidase family.</text>
</comment>
<sequence>MKYKHIFEPLDLGFTTLKNRILMGSMHTGLEEEKNGIEKIATYYAERAKGGVGLIVTGGIAPNIQGWTGPFSARMSSKKHAREHQKITKAVHDVGGKICMQILHAGRYGYHPFNVAPSKIQAPINPFKPFKLTKSGIRRTIKDFVNCAKLSKVAGYDGIEIMGSEGYLINQFIVEHTNKRTDEWGGSYQNRMKLPIALVKSVREAVGEDFIIIYRLSMLDLIEKGSSWEEVVSLGKEIEKAGATIINTGIGWHEARIPTIATSVPRAAFTWVTKKMKEEVSIPLITSNRINMPDIAEEVLARGDADMISMARPFLADPEWVNKAEEGREDEINTCIACNQACLDHVFKRKVASCLVNPRACHETELNYEPTTHKKKIAVVGAGPAGLAASTIAAQRGHHVTLFDADKEIGGQFNIAKQIPGKEEFYETIRYFNKQIELHNVELKLNTRVSKEDLINSEYDEIIIATGIKPRTPKIEGIEHEKVLSYLDVLKHKKPVGKKVAVIGAGGIGFDLSEYLLHEGESTTLNLDKWLEEWGIDKTINARGGIEGVKPVIHPSEREIFMFKRSKGKFGGKLGKTTGWIHRANLKKQNVQFINEVQYTKIDDQGLHYVQGGEAKVLEVDHIVICAGQTPFKELYEPVVASGKKVHVIGGADVASELDAKRAIDQGSRLAARL</sequence>
<keyword evidence="13" id="KW-1185">Reference proteome</keyword>
<dbReference type="PRINTS" id="PR00411">
    <property type="entry name" value="PNDRDTASEI"/>
</dbReference>
<dbReference type="Pfam" id="PF00724">
    <property type="entry name" value="Oxidored_FMN"/>
    <property type="match status" value="1"/>
</dbReference>
<dbReference type="PANTHER" id="PTHR42917">
    <property type="entry name" value="2,4-DIENOYL-COA REDUCTASE"/>
    <property type="match status" value="1"/>
</dbReference>
<reference evidence="13" key="1">
    <citation type="journal article" date="2019" name="Int. J. Syst. Evol. Microbiol.">
        <title>The Global Catalogue of Microorganisms (GCM) 10K type strain sequencing project: providing services to taxonomists for standard genome sequencing and annotation.</title>
        <authorList>
            <consortium name="The Broad Institute Genomics Platform"/>
            <consortium name="The Broad Institute Genome Sequencing Center for Infectious Disease"/>
            <person name="Wu L."/>
            <person name="Ma J."/>
        </authorList>
    </citation>
    <scope>NUCLEOTIDE SEQUENCE [LARGE SCALE GENOMIC DNA]</scope>
    <source>
        <strain evidence="13">KCTC 52127</strain>
    </source>
</reference>
<keyword evidence="9" id="KW-0411">Iron-sulfur</keyword>
<keyword evidence="5" id="KW-0288">FMN</keyword>
<dbReference type="EMBL" id="JBHULH010000001">
    <property type="protein sequence ID" value="MFD2566012.1"/>
    <property type="molecule type" value="Genomic_DNA"/>
</dbReference>
<dbReference type="CDD" id="cd02930">
    <property type="entry name" value="DCR_FMN"/>
    <property type="match status" value="1"/>
</dbReference>
<evidence type="ECO:0000256" key="6">
    <source>
        <dbReference type="ARBA" id="ARBA00022723"/>
    </source>
</evidence>
<evidence type="ECO:0000256" key="7">
    <source>
        <dbReference type="ARBA" id="ARBA00023002"/>
    </source>
</evidence>
<dbReference type="InterPro" id="IPR013785">
    <property type="entry name" value="Aldolase_TIM"/>
</dbReference>
<dbReference type="RefSeq" id="WP_379664735.1">
    <property type="nucleotide sequence ID" value="NZ_JBHULH010000001.1"/>
</dbReference>
<dbReference type="SUPFAM" id="SSF51971">
    <property type="entry name" value="Nucleotide-binding domain"/>
    <property type="match status" value="1"/>
</dbReference>
<evidence type="ECO:0000313" key="12">
    <source>
        <dbReference type="EMBL" id="MFD2566012.1"/>
    </source>
</evidence>
<evidence type="ECO:0000259" key="11">
    <source>
        <dbReference type="Pfam" id="PF07992"/>
    </source>
</evidence>
<evidence type="ECO:0000256" key="5">
    <source>
        <dbReference type="ARBA" id="ARBA00022643"/>
    </source>
</evidence>
<dbReference type="PRINTS" id="PR00368">
    <property type="entry name" value="FADPNR"/>
</dbReference>
<feature type="domain" description="FAD/NAD(P)-binding" evidence="11">
    <location>
        <begin position="376"/>
        <end position="645"/>
    </location>
</feature>
<dbReference type="Gene3D" id="3.50.50.60">
    <property type="entry name" value="FAD/NAD(P)-binding domain"/>
    <property type="match status" value="1"/>
</dbReference>
<evidence type="ECO:0000256" key="1">
    <source>
        <dbReference type="ARBA" id="ARBA00001917"/>
    </source>
</evidence>
<accession>A0ABW5LNL7</accession>
<evidence type="ECO:0000256" key="8">
    <source>
        <dbReference type="ARBA" id="ARBA00023004"/>
    </source>
</evidence>
<comment type="cofactor">
    <cofactor evidence="1">
        <name>FMN</name>
        <dbReference type="ChEBI" id="CHEBI:58210"/>
    </cofactor>
</comment>
<protein>
    <submittedName>
        <fullName evidence="12">FAD-dependent oxidoreductase</fullName>
    </submittedName>
</protein>
<dbReference type="Gene3D" id="3.40.50.720">
    <property type="entry name" value="NAD(P)-binding Rossmann-like Domain"/>
    <property type="match status" value="1"/>
</dbReference>
<dbReference type="InterPro" id="IPR023753">
    <property type="entry name" value="FAD/NAD-binding_dom"/>
</dbReference>
<feature type="domain" description="NADH:flavin oxidoreductase/NADH oxidase N-terminal" evidence="10">
    <location>
        <begin position="6"/>
        <end position="331"/>
    </location>
</feature>
<comment type="caution">
    <text evidence="12">The sequence shown here is derived from an EMBL/GenBank/DDBJ whole genome shotgun (WGS) entry which is preliminary data.</text>
</comment>
<organism evidence="12 13">
    <name type="scientific">Pseudotenacibaculum haliotis</name>
    <dbReference type="NCBI Taxonomy" id="1862138"/>
    <lineage>
        <taxon>Bacteria</taxon>
        <taxon>Pseudomonadati</taxon>
        <taxon>Bacteroidota</taxon>
        <taxon>Flavobacteriia</taxon>
        <taxon>Flavobacteriales</taxon>
        <taxon>Flavobacteriaceae</taxon>
        <taxon>Pseudotenacibaculum</taxon>
    </lineage>
</organism>
<dbReference type="SUPFAM" id="SSF51395">
    <property type="entry name" value="FMN-linked oxidoreductases"/>
    <property type="match status" value="1"/>
</dbReference>
<dbReference type="InterPro" id="IPR051793">
    <property type="entry name" value="NADH:flavin_oxidoreductase"/>
</dbReference>
<dbReference type="SUPFAM" id="SSF51905">
    <property type="entry name" value="FAD/NAD(P)-binding domain"/>
    <property type="match status" value="1"/>
</dbReference>
<dbReference type="Pfam" id="PF07992">
    <property type="entry name" value="Pyr_redox_2"/>
    <property type="match status" value="1"/>
</dbReference>
<dbReference type="Proteomes" id="UP001597508">
    <property type="component" value="Unassembled WGS sequence"/>
</dbReference>
<keyword evidence="4" id="KW-0285">Flavoprotein</keyword>
<evidence type="ECO:0000313" key="13">
    <source>
        <dbReference type="Proteomes" id="UP001597508"/>
    </source>
</evidence>
<comment type="cofactor">
    <cofactor evidence="2">
        <name>[4Fe-4S] cluster</name>
        <dbReference type="ChEBI" id="CHEBI:49883"/>
    </cofactor>
</comment>
<proteinExistence type="inferred from homology"/>
<evidence type="ECO:0000256" key="3">
    <source>
        <dbReference type="ARBA" id="ARBA00011048"/>
    </source>
</evidence>
<dbReference type="Gene3D" id="3.20.20.70">
    <property type="entry name" value="Aldolase class I"/>
    <property type="match status" value="1"/>
</dbReference>
<dbReference type="InterPro" id="IPR036188">
    <property type="entry name" value="FAD/NAD-bd_sf"/>
</dbReference>
<keyword evidence="7" id="KW-0560">Oxidoreductase</keyword>
<evidence type="ECO:0000256" key="2">
    <source>
        <dbReference type="ARBA" id="ARBA00001966"/>
    </source>
</evidence>
<name>A0ABW5LNL7_9FLAO</name>
<keyword evidence="6" id="KW-0479">Metal-binding</keyword>
<evidence type="ECO:0000256" key="9">
    <source>
        <dbReference type="ARBA" id="ARBA00023014"/>
    </source>
</evidence>
<keyword evidence="8" id="KW-0408">Iron</keyword>
<gene>
    <name evidence="12" type="ORF">ACFSRZ_01435</name>
</gene>
<dbReference type="InterPro" id="IPR001155">
    <property type="entry name" value="OxRdtase_FMN_N"/>
</dbReference>
<evidence type="ECO:0000256" key="4">
    <source>
        <dbReference type="ARBA" id="ARBA00022630"/>
    </source>
</evidence>